<dbReference type="PROSITE" id="PS50878">
    <property type="entry name" value="RT_POL"/>
    <property type="match status" value="1"/>
</dbReference>
<dbReference type="RefSeq" id="WP_127012400.1">
    <property type="nucleotide sequence ID" value="NZ_CP031422.1"/>
</dbReference>
<sequence length="612" mass="67815">MSDLMVASALTELRRLVLTDASAEPAQMSLQLRTLQRRGLSKLDLVVQLERIRARNDAQNEDEQTEENAILALELVEGASHLGLSWDAVQTAVAWVPLAVKFSQLQAGAVHALSASDLLPSRPVMRAGVVHQGLVNRQWELLVKREYKPTTADFFRAPKAGLTTRPAALLSPGDRLVYEGLAEAVAIASSTVLPPHVVWPRGRDTSGTHSDFVNAPQAWDSEFVIRTDISNFYESVDHAYLSVVIGNHLGLRGAFPIALEAFLNSVMRSEVGLPQGPLGSDVLASAYLVDIDQELVRRNWPIARYADDILIGASSIEQARARLRDLEGLLRERGLSLANEKTRILRTSTYRGALDSEESRRLREKVHKEVARWFDEHPDPRYEGIVDAMELPEQLQWDVLYHQSVSWEEVLAEISDRTLPPWIRAYERVYSAEARRLAGGGYPDAPEALSAGDLKECFLFMSTDVGRIDLHDTHAVIDWHPTLVRDVSAYLRARAAVEAETEAVAEFLIQRLGREHGNDLEMAWLLAPAVENQRLARLLKIALKAAVAAIDRPLTAATAFRALDNIGVFADGSDSAVLERFTPALGMEVVLSRNRYNPDSGPRPIEEAPNPS</sequence>
<reference evidence="3 4" key="1">
    <citation type="submission" date="2018-08" db="EMBL/GenBank/DDBJ databases">
        <title>Microbacterium oxydans strain HG3.</title>
        <authorList>
            <person name="ORTET P."/>
        </authorList>
    </citation>
    <scope>NUCLEOTIDE SEQUENCE [LARGE SCALE GENOMIC DNA]</scope>
    <source>
        <strain evidence="3 4">HG3</strain>
    </source>
</reference>
<dbReference type="InterPro" id="IPR000477">
    <property type="entry name" value="RT_dom"/>
</dbReference>
<dbReference type="PANTHER" id="PTHR34047">
    <property type="entry name" value="NUCLEAR INTRON MATURASE 1, MITOCHONDRIAL-RELATED"/>
    <property type="match status" value="1"/>
</dbReference>
<dbReference type="PANTHER" id="PTHR34047:SF8">
    <property type="entry name" value="PROTEIN YKFC"/>
    <property type="match status" value="1"/>
</dbReference>
<dbReference type="InterPro" id="IPR043502">
    <property type="entry name" value="DNA/RNA_pol_sf"/>
</dbReference>
<dbReference type="SUPFAM" id="SSF56672">
    <property type="entry name" value="DNA/RNA polymerases"/>
    <property type="match status" value="1"/>
</dbReference>
<name>A0A3S9WM68_9MICO</name>
<dbReference type="Gene3D" id="3.30.70.270">
    <property type="match status" value="1"/>
</dbReference>
<dbReference type="Proteomes" id="UP000274841">
    <property type="component" value="Chromosome"/>
</dbReference>
<organism evidence="3 4">
    <name type="scientific">Microbacterium oxydans</name>
    <dbReference type="NCBI Taxonomy" id="82380"/>
    <lineage>
        <taxon>Bacteria</taxon>
        <taxon>Bacillati</taxon>
        <taxon>Actinomycetota</taxon>
        <taxon>Actinomycetes</taxon>
        <taxon>Micrococcales</taxon>
        <taxon>Microbacteriaceae</taxon>
        <taxon>Microbacterium</taxon>
    </lineage>
</organism>
<dbReference type="EMBL" id="CP031422">
    <property type="protein sequence ID" value="AZS41159.1"/>
    <property type="molecule type" value="Genomic_DNA"/>
</dbReference>
<evidence type="ECO:0000313" key="3">
    <source>
        <dbReference type="EMBL" id="AZS41159.1"/>
    </source>
</evidence>
<dbReference type="InterPro" id="IPR051083">
    <property type="entry name" value="GrpII_Intron_Splice-Mob/Def"/>
</dbReference>
<proteinExistence type="predicted"/>
<gene>
    <name evidence="3" type="ORF">CVS54_02506</name>
</gene>
<comment type="function">
    <text evidence="1">Poorly processive, error-prone DNA polymerase involved in untargeted mutagenesis. Copies undamaged DNA at stalled replication forks, which arise in vivo from mismatched or misaligned primer ends. These misaligned primers can be extended by PolIV. Exhibits no 3'-5' exonuclease (proofreading) activity. May be involved in translesional synthesis, in conjunction with the beta clamp from PolIII.</text>
</comment>
<evidence type="ECO:0000313" key="4">
    <source>
        <dbReference type="Proteomes" id="UP000274841"/>
    </source>
</evidence>
<dbReference type="AlphaFoldDB" id="A0A3S9WM68"/>
<accession>A0A3S9WM68</accession>
<evidence type="ECO:0000259" key="2">
    <source>
        <dbReference type="PROSITE" id="PS50878"/>
    </source>
</evidence>
<protein>
    <recommendedName>
        <fullName evidence="2">Reverse transcriptase domain-containing protein</fullName>
    </recommendedName>
</protein>
<dbReference type="CDD" id="cd01646">
    <property type="entry name" value="RT_Bac_retron_I"/>
    <property type="match status" value="1"/>
</dbReference>
<dbReference type="InterPro" id="IPR043128">
    <property type="entry name" value="Rev_trsase/Diguanyl_cyclase"/>
</dbReference>
<feature type="domain" description="Reverse transcriptase" evidence="2">
    <location>
        <begin position="138"/>
        <end position="355"/>
    </location>
</feature>
<evidence type="ECO:0000256" key="1">
    <source>
        <dbReference type="ARBA" id="ARBA00025589"/>
    </source>
</evidence>
<dbReference type="Pfam" id="PF00078">
    <property type="entry name" value="RVT_1"/>
    <property type="match status" value="1"/>
</dbReference>
<dbReference type="KEGG" id="moy:CVS54_02506"/>